<gene>
    <name evidence="6" type="ORF">H8693_09425</name>
</gene>
<dbReference type="GO" id="GO:0003700">
    <property type="term" value="F:DNA-binding transcription factor activity"/>
    <property type="evidence" value="ECO:0007669"/>
    <property type="project" value="TreeGrafter"/>
</dbReference>
<dbReference type="PANTHER" id="PTHR30146:SF148">
    <property type="entry name" value="HTH-TYPE TRANSCRIPTIONAL REPRESSOR PURR-RELATED"/>
    <property type="match status" value="1"/>
</dbReference>
<dbReference type="CDD" id="cd01392">
    <property type="entry name" value="HTH_LacI"/>
    <property type="match status" value="1"/>
</dbReference>
<dbReference type="Gene3D" id="3.40.50.2300">
    <property type="match status" value="2"/>
</dbReference>
<dbReference type="AlphaFoldDB" id="A0A926HXV9"/>
<evidence type="ECO:0000256" key="4">
    <source>
        <dbReference type="ARBA" id="ARBA00023163"/>
    </source>
</evidence>
<evidence type="ECO:0000313" key="7">
    <source>
        <dbReference type="Proteomes" id="UP000617951"/>
    </source>
</evidence>
<evidence type="ECO:0000256" key="2">
    <source>
        <dbReference type="ARBA" id="ARBA00023015"/>
    </source>
</evidence>
<evidence type="ECO:0000256" key="1">
    <source>
        <dbReference type="ARBA" id="ARBA00022491"/>
    </source>
</evidence>
<dbReference type="PROSITE" id="PS50932">
    <property type="entry name" value="HTH_LACI_2"/>
    <property type="match status" value="1"/>
</dbReference>
<keyword evidence="4" id="KW-0804">Transcription</keyword>
<sequence length="335" mass="37403">MNQREIARLAGVSTATVSRVINNDRRVTEQTRKRVQQAIDENGYVQNMNARNLRVSHSHAIGFLISNFANPFFLDVYCGFEPVLKKLGYNIIIGNTNEDIGQEKDAIDLMLQYRVDGIVASFVGPNSQTLGKITRLGTEVLQLDRKLSHFSSDCVVIDNIAGAMQQVEYLAKLGHTRIALIKGTDFDSNGIDRLRGFHMGMEKMGLPVRPEYIVGGEFLEDAAYRATVELLSRPERPTAIIAHNNLMCIGAYRALRDMRINIPAEISLIGFDDFEFSEHLQPSITLIDRPVREMGELAGKMMIERIEKTYTGAARQVVFPVRLKVGGSCSVPADK</sequence>
<evidence type="ECO:0000256" key="3">
    <source>
        <dbReference type="ARBA" id="ARBA00023125"/>
    </source>
</evidence>
<keyword evidence="3 6" id="KW-0238">DNA-binding</keyword>
<dbReference type="SMART" id="SM00354">
    <property type="entry name" value="HTH_LACI"/>
    <property type="match status" value="1"/>
</dbReference>
<dbReference type="CDD" id="cd06267">
    <property type="entry name" value="PBP1_LacI_sugar_binding-like"/>
    <property type="match status" value="1"/>
</dbReference>
<dbReference type="InterPro" id="IPR046335">
    <property type="entry name" value="LacI/GalR-like_sensor"/>
</dbReference>
<dbReference type="GO" id="GO:0000976">
    <property type="term" value="F:transcription cis-regulatory region binding"/>
    <property type="evidence" value="ECO:0007669"/>
    <property type="project" value="TreeGrafter"/>
</dbReference>
<dbReference type="EMBL" id="JACRSS010000005">
    <property type="protein sequence ID" value="MBC8539151.1"/>
    <property type="molecule type" value="Genomic_DNA"/>
</dbReference>
<accession>A0A926HXV9</accession>
<organism evidence="6 7">
    <name type="scientific">Guopingia tenuis</name>
    <dbReference type="NCBI Taxonomy" id="2763656"/>
    <lineage>
        <taxon>Bacteria</taxon>
        <taxon>Bacillati</taxon>
        <taxon>Bacillota</taxon>
        <taxon>Clostridia</taxon>
        <taxon>Christensenellales</taxon>
        <taxon>Christensenellaceae</taxon>
        <taxon>Guopingia</taxon>
    </lineage>
</organism>
<dbReference type="SUPFAM" id="SSF53822">
    <property type="entry name" value="Periplasmic binding protein-like I"/>
    <property type="match status" value="1"/>
</dbReference>
<keyword evidence="2" id="KW-0805">Transcription regulation</keyword>
<dbReference type="InterPro" id="IPR010982">
    <property type="entry name" value="Lambda_DNA-bd_dom_sf"/>
</dbReference>
<dbReference type="InterPro" id="IPR028082">
    <property type="entry name" value="Peripla_BP_I"/>
</dbReference>
<dbReference type="PANTHER" id="PTHR30146">
    <property type="entry name" value="LACI-RELATED TRANSCRIPTIONAL REPRESSOR"/>
    <property type="match status" value="1"/>
</dbReference>
<proteinExistence type="predicted"/>
<reference evidence="6" key="1">
    <citation type="submission" date="2020-08" db="EMBL/GenBank/DDBJ databases">
        <title>Genome public.</title>
        <authorList>
            <person name="Liu C."/>
            <person name="Sun Q."/>
        </authorList>
    </citation>
    <scope>NUCLEOTIDE SEQUENCE</scope>
    <source>
        <strain evidence="6">NSJ-63</strain>
    </source>
</reference>
<comment type="caution">
    <text evidence="6">The sequence shown here is derived from an EMBL/GenBank/DDBJ whole genome shotgun (WGS) entry which is preliminary data.</text>
</comment>
<dbReference type="Pfam" id="PF00356">
    <property type="entry name" value="LacI"/>
    <property type="match status" value="1"/>
</dbReference>
<keyword evidence="7" id="KW-1185">Reference proteome</keyword>
<protein>
    <submittedName>
        <fullName evidence="6">LacI family DNA-binding transcriptional regulator</fullName>
    </submittedName>
</protein>
<dbReference type="SUPFAM" id="SSF47413">
    <property type="entry name" value="lambda repressor-like DNA-binding domains"/>
    <property type="match status" value="1"/>
</dbReference>
<keyword evidence="1" id="KW-0678">Repressor</keyword>
<dbReference type="Pfam" id="PF13377">
    <property type="entry name" value="Peripla_BP_3"/>
    <property type="match status" value="1"/>
</dbReference>
<evidence type="ECO:0000313" key="6">
    <source>
        <dbReference type="EMBL" id="MBC8539151.1"/>
    </source>
</evidence>
<dbReference type="Proteomes" id="UP000617951">
    <property type="component" value="Unassembled WGS sequence"/>
</dbReference>
<name>A0A926HXV9_9FIRM</name>
<dbReference type="Gene3D" id="1.10.260.40">
    <property type="entry name" value="lambda repressor-like DNA-binding domains"/>
    <property type="match status" value="1"/>
</dbReference>
<dbReference type="InterPro" id="IPR000843">
    <property type="entry name" value="HTH_LacI"/>
</dbReference>
<feature type="domain" description="HTH lacI-type" evidence="5">
    <location>
        <begin position="1"/>
        <end position="55"/>
    </location>
</feature>
<evidence type="ECO:0000259" key="5">
    <source>
        <dbReference type="PROSITE" id="PS50932"/>
    </source>
</evidence>